<comment type="caution">
    <text evidence="1">The sequence shown here is derived from an EMBL/GenBank/DDBJ whole genome shotgun (WGS) entry which is preliminary data.</text>
</comment>
<accession>A0A6V7V299</accession>
<sequence length="50" mass="6246">MLNERFKIIKLMELENKNYDEYQKQIYGLSLIYRIKVQVIKVLNRKFSFF</sequence>
<dbReference type="AlphaFoldDB" id="A0A6V7V299"/>
<dbReference type="EMBL" id="CAJEWN010000139">
    <property type="protein sequence ID" value="CAD2168301.1"/>
    <property type="molecule type" value="Genomic_DNA"/>
</dbReference>
<organism evidence="1 2">
    <name type="scientific">Meloidogyne enterolobii</name>
    <name type="common">Root-knot nematode worm</name>
    <name type="synonym">Meloidogyne mayaguensis</name>
    <dbReference type="NCBI Taxonomy" id="390850"/>
    <lineage>
        <taxon>Eukaryota</taxon>
        <taxon>Metazoa</taxon>
        <taxon>Ecdysozoa</taxon>
        <taxon>Nematoda</taxon>
        <taxon>Chromadorea</taxon>
        <taxon>Rhabditida</taxon>
        <taxon>Tylenchina</taxon>
        <taxon>Tylenchomorpha</taxon>
        <taxon>Tylenchoidea</taxon>
        <taxon>Meloidogynidae</taxon>
        <taxon>Meloidogyninae</taxon>
        <taxon>Meloidogyne</taxon>
    </lineage>
</organism>
<gene>
    <name evidence="1" type="ORF">MENT_LOCUS19655</name>
</gene>
<proteinExistence type="predicted"/>
<name>A0A6V7V299_MELEN</name>
<reference evidence="1 2" key="1">
    <citation type="submission" date="2020-08" db="EMBL/GenBank/DDBJ databases">
        <authorList>
            <person name="Koutsovoulos G."/>
            <person name="Danchin GJ E."/>
        </authorList>
    </citation>
    <scope>NUCLEOTIDE SEQUENCE [LARGE SCALE GENOMIC DNA]</scope>
</reference>
<evidence type="ECO:0000313" key="1">
    <source>
        <dbReference type="EMBL" id="CAD2168301.1"/>
    </source>
</evidence>
<dbReference type="Proteomes" id="UP000580250">
    <property type="component" value="Unassembled WGS sequence"/>
</dbReference>
<evidence type="ECO:0000313" key="2">
    <source>
        <dbReference type="Proteomes" id="UP000580250"/>
    </source>
</evidence>
<protein>
    <submittedName>
        <fullName evidence="1">Uncharacterized protein</fullName>
    </submittedName>
</protein>